<name>A0AAD8J351_9APIA</name>
<accession>A0AAD8J351</accession>
<evidence type="ECO:0000313" key="1">
    <source>
        <dbReference type="EMBL" id="KAK1396381.1"/>
    </source>
</evidence>
<protein>
    <submittedName>
        <fullName evidence="1">Uncharacterized protein</fullName>
    </submittedName>
</protein>
<keyword evidence="2" id="KW-1185">Reference proteome</keyword>
<sequence length="177" mass="20548">MDHVAPPIAAFENLTITDSFSPPINALVNLTISESSNTSKPATPKPKVSREESCRLANLRILLAQYYGTYNSRICFRFQDPSYILSPALRMSQYRFRYALVKSPMRGNLKITRKMGNSVEYEFNTVRSPYIREKINRLLSNMAEKNREHRDKFELAKRYIEQGEKQEEVLSIVKSLY</sequence>
<evidence type="ECO:0000313" key="2">
    <source>
        <dbReference type="Proteomes" id="UP001237642"/>
    </source>
</evidence>
<dbReference type="EMBL" id="JAUIZM010000002">
    <property type="protein sequence ID" value="KAK1396381.1"/>
    <property type="molecule type" value="Genomic_DNA"/>
</dbReference>
<reference evidence="1" key="1">
    <citation type="submission" date="2023-02" db="EMBL/GenBank/DDBJ databases">
        <title>Genome of toxic invasive species Heracleum sosnowskyi carries increased number of genes despite the absence of recent whole-genome duplications.</title>
        <authorList>
            <person name="Schelkunov M."/>
            <person name="Shtratnikova V."/>
            <person name="Makarenko M."/>
            <person name="Klepikova A."/>
            <person name="Omelchenko D."/>
            <person name="Novikova G."/>
            <person name="Obukhova E."/>
            <person name="Bogdanov V."/>
            <person name="Penin A."/>
            <person name="Logacheva M."/>
        </authorList>
    </citation>
    <scope>NUCLEOTIDE SEQUENCE</scope>
    <source>
        <strain evidence="1">Hsosn_3</strain>
        <tissue evidence="1">Leaf</tissue>
    </source>
</reference>
<gene>
    <name evidence="1" type="ORF">POM88_006244</name>
</gene>
<comment type="caution">
    <text evidence="1">The sequence shown here is derived from an EMBL/GenBank/DDBJ whole genome shotgun (WGS) entry which is preliminary data.</text>
</comment>
<organism evidence="1 2">
    <name type="scientific">Heracleum sosnowskyi</name>
    <dbReference type="NCBI Taxonomy" id="360622"/>
    <lineage>
        <taxon>Eukaryota</taxon>
        <taxon>Viridiplantae</taxon>
        <taxon>Streptophyta</taxon>
        <taxon>Embryophyta</taxon>
        <taxon>Tracheophyta</taxon>
        <taxon>Spermatophyta</taxon>
        <taxon>Magnoliopsida</taxon>
        <taxon>eudicotyledons</taxon>
        <taxon>Gunneridae</taxon>
        <taxon>Pentapetalae</taxon>
        <taxon>asterids</taxon>
        <taxon>campanulids</taxon>
        <taxon>Apiales</taxon>
        <taxon>Apiaceae</taxon>
        <taxon>Apioideae</taxon>
        <taxon>apioid superclade</taxon>
        <taxon>Tordylieae</taxon>
        <taxon>Tordyliinae</taxon>
        <taxon>Heracleum</taxon>
    </lineage>
</organism>
<dbReference type="AlphaFoldDB" id="A0AAD8J351"/>
<reference evidence="1" key="2">
    <citation type="submission" date="2023-05" db="EMBL/GenBank/DDBJ databases">
        <authorList>
            <person name="Schelkunov M.I."/>
        </authorList>
    </citation>
    <scope>NUCLEOTIDE SEQUENCE</scope>
    <source>
        <strain evidence="1">Hsosn_3</strain>
        <tissue evidence="1">Leaf</tissue>
    </source>
</reference>
<dbReference type="Proteomes" id="UP001237642">
    <property type="component" value="Unassembled WGS sequence"/>
</dbReference>
<proteinExistence type="predicted"/>